<dbReference type="EMBL" id="NULI01000208">
    <property type="protein sequence ID" value="PGS67135.1"/>
    <property type="molecule type" value="Genomic_DNA"/>
</dbReference>
<dbReference type="RefSeq" id="WP_098783613.1">
    <property type="nucleotide sequence ID" value="NZ_NULI01000208.1"/>
</dbReference>
<name>A0A9X7GT90_BACCE</name>
<proteinExistence type="predicted"/>
<comment type="caution">
    <text evidence="1">The sequence shown here is derived from an EMBL/GenBank/DDBJ whole genome shotgun (WGS) entry which is preliminary data.</text>
</comment>
<dbReference type="Proteomes" id="UP000224203">
    <property type="component" value="Unassembled WGS sequence"/>
</dbReference>
<dbReference type="AlphaFoldDB" id="A0A9X7GT90"/>
<organism evidence="1 2">
    <name type="scientific">Bacillus cereus</name>
    <dbReference type="NCBI Taxonomy" id="1396"/>
    <lineage>
        <taxon>Bacteria</taxon>
        <taxon>Bacillati</taxon>
        <taxon>Bacillota</taxon>
        <taxon>Bacilli</taxon>
        <taxon>Bacillales</taxon>
        <taxon>Bacillaceae</taxon>
        <taxon>Bacillus</taxon>
        <taxon>Bacillus cereus group</taxon>
    </lineage>
</organism>
<protein>
    <submittedName>
        <fullName evidence="1">Uncharacterized protein</fullName>
    </submittedName>
</protein>
<evidence type="ECO:0000313" key="1">
    <source>
        <dbReference type="EMBL" id="PGS67135.1"/>
    </source>
</evidence>
<evidence type="ECO:0000313" key="2">
    <source>
        <dbReference type="Proteomes" id="UP000224203"/>
    </source>
</evidence>
<sequence length="118" mass="13582">MKKQIRLKNGKVVLINPNLTGYTLFQLEKEGVLTKSFMTSLLSTGDIQNIDIFDSMRTVYAAYRQANVADYMDFESFMKVYEVDVVEALHVFTAIMQRETKKNRMAQGFQAKKRGKKA</sequence>
<accession>A0A9X7GT90</accession>
<reference evidence="1 2" key="1">
    <citation type="submission" date="2017-09" db="EMBL/GenBank/DDBJ databases">
        <title>Large-scale bioinformatics analysis of Bacillus genomes uncovers conserved roles of natural products in bacterial physiology.</title>
        <authorList>
            <consortium name="Agbiome Team Llc"/>
            <person name="Bleich R.M."/>
            <person name="Grubbs K.J."/>
            <person name="Santa Maria K.C."/>
            <person name="Allen S.E."/>
            <person name="Farag S."/>
            <person name="Shank E.A."/>
            <person name="Bowers A."/>
        </authorList>
    </citation>
    <scope>NUCLEOTIDE SEQUENCE [LARGE SCALE GENOMIC DNA]</scope>
    <source>
        <strain evidence="1 2">AFS041711</strain>
    </source>
</reference>
<gene>
    <name evidence="1" type="ORF">COC69_27990</name>
</gene>